<dbReference type="EMBL" id="LAZR01001097">
    <property type="protein sequence ID" value="KKN50746.1"/>
    <property type="molecule type" value="Genomic_DNA"/>
</dbReference>
<comment type="caution">
    <text evidence="3">The sequence shown here is derived from an EMBL/GenBank/DDBJ whole genome shotgun (WGS) entry which is preliminary data.</text>
</comment>
<keyword evidence="2" id="KW-0812">Transmembrane</keyword>
<accession>A0A0F9TNR9</accession>
<feature type="coiled-coil region" evidence="1">
    <location>
        <begin position="261"/>
        <end position="288"/>
    </location>
</feature>
<feature type="transmembrane region" description="Helical" evidence="2">
    <location>
        <begin position="150"/>
        <end position="168"/>
    </location>
</feature>
<feature type="transmembrane region" description="Helical" evidence="2">
    <location>
        <begin position="123"/>
        <end position="143"/>
    </location>
</feature>
<proteinExistence type="predicted"/>
<feature type="transmembrane region" description="Helical" evidence="2">
    <location>
        <begin position="204"/>
        <end position="223"/>
    </location>
</feature>
<keyword evidence="2" id="KW-0472">Membrane</keyword>
<feature type="transmembrane region" description="Helical" evidence="2">
    <location>
        <begin position="57"/>
        <end position="77"/>
    </location>
</feature>
<keyword evidence="1" id="KW-0175">Coiled coil</keyword>
<feature type="transmembrane region" description="Helical" evidence="2">
    <location>
        <begin position="366"/>
        <end position="387"/>
    </location>
</feature>
<sequence length="474" mass="54301">MVRSYLLTLKIINSAIFLWIVLVFLNSIFDFNIVITTATDELVILSFFGAIKNVFSYIIYGGGIVIALGCATLFGLINSNMNILIQTFFENYLSKWFQFDSIPSLPEIPDLILSEVQGLFGDLYLFVFQILIVIAIIYAIRAIFKSDPKYNFIAIGSIILMMIIPLMVEGLRKMLLLLTLEFQYLEDMINPLSPTLSNIPLDDFFFFIINPVIVFGIISYIYLEIAFQINYTDTVTKPSLERSDRLEAQLKILARESHYITANIDKIKEEAKKKLEEIEAEQKEGLEVGKFFAKTGARFSYIKEMIERKKLEEEEKKLVTAASKTRRLGRYIDRLFREDPEARDTLTAKSSAPRSRNLLTSTIVNFTYRVVFLIIISFIIIHPQFILERLDLPPAITESVAMYSPEVIIILLFPIIVLFPVLSQLISFVKHRSLIIRLQQEGRIKEILASVGDYVKKEEVEKETTSEEAVAEVA</sequence>
<organism evidence="3">
    <name type="scientific">marine sediment metagenome</name>
    <dbReference type="NCBI Taxonomy" id="412755"/>
    <lineage>
        <taxon>unclassified sequences</taxon>
        <taxon>metagenomes</taxon>
        <taxon>ecological metagenomes</taxon>
    </lineage>
</organism>
<name>A0A0F9TNR9_9ZZZZ</name>
<feature type="transmembrane region" description="Helical" evidence="2">
    <location>
        <begin position="407"/>
        <end position="429"/>
    </location>
</feature>
<evidence type="ECO:0000256" key="1">
    <source>
        <dbReference type="SAM" id="Coils"/>
    </source>
</evidence>
<reference evidence="3" key="1">
    <citation type="journal article" date="2015" name="Nature">
        <title>Complex archaea that bridge the gap between prokaryotes and eukaryotes.</title>
        <authorList>
            <person name="Spang A."/>
            <person name="Saw J.H."/>
            <person name="Jorgensen S.L."/>
            <person name="Zaremba-Niedzwiedzka K."/>
            <person name="Martijn J."/>
            <person name="Lind A.E."/>
            <person name="van Eijk R."/>
            <person name="Schleper C."/>
            <person name="Guy L."/>
            <person name="Ettema T.J."/>
        </authorList>
    </citation>
    <scope>NUCLEOTIDE SEQUENCE</scope>
</reference>
<protein>
    <submittedName>
        <fullName evidence="3">Uncharacterized protein</fullName>
    </submittedName>
</protein>
<gene>
    <name evidence="3" type="ORF">LCGC14_0629640</name>
</gene>
<dbReference type="AlphaFoldDB" id="A0A0F9TNR9"/>
<evidence type="ECO:0000313" key="3">
    <source>
        <dbReference type="EMBL" id="KKN50746.1"/>
    </source>
</evidence>
<evidence type="ECO:0000256" key="2">
    <source>
        <dbReference type="SAM" id="Phobius"/>
    </source>
</evidence>
<keyword evidence="2" id="KW-1133">Transmembrane helix</keyword>